<dbReference type="Proteomes" id="UP000734854">
    <property type="component" value="Unassembled WGS sequence"/>
</dbReference>
<evidence type="ECO:0000313" key="3">
    <source>
        <dbReference type="Proteomes" id="UP000734854"/>
    </source>
</evidence>
<comment type="caution">
    <text evidence="2">The sequence shown here is derived from an EMBL/GenBank/DDBJ whole genome shotgun (WGS) entry which is preliminary data.</text>
</comment>
<protein>
    <submittedName>
        <fullName evidence="2">Uncharacterized protein</fullName>
    </submittedName>
</protein>
<keyword evidence="3" id="KW-1185">Reference proteome</keyword>
<accession>A0A8J5HLE0</accession>
<feature type="region of interest" description="Disordered" evidence="1">
    <location>
        <begin position="1"/>
        <end position="20"/>
    </location>
</feature>
<evidence type="ECO:0000256" key="1">
    <source>
        <dbReference type="SAM" id="MobiDB-lite"/>
    </source>
</evidence>
<sequence>MGHGSSRVVTSGYDDAHHRPSRLSRFRRRFRSDRPSHGSDPPFLKNISANDFAGIARIEIICAEMQFKDRWMACFSLGERTYRTEISDQLSWTYYMTFTKLVAIANDHAAWILFAIVGDDYPLPMDAPQQLGLPLPLLKVDLQDLHHLWSHHLPLGYLRSPSVP</sequence>
<organism evidence="2 3">
    <name type="scientific">Zingiber officinale</name>
    <name type="common">Ginger</name>
    <name type="synonym">Amomum zingiber</name>
    <dbReference type="NCBI Taxonomy" id="94328"/>
    <lineage>
        <taxon>Eukaryota</taxon>
        <taxon>Viridiplantae</taxon>
        <taxon>Streptophyta</taxon>
        <taxon>Embryophyta</taxon>
        <taxon>Tracheophyta</taxon>
        <taxon>Spermatophyta</taxon>
        <taxon>Magnoliopsida</taxon>
        <taxon>Liliopsida</taxon>
        <taxon>Zingiberales</taxon>
        <taxon>Zingiberaceae</taxon>
        <taxon>Zingiber</taxon>
    </lineage>
</organism>
<dbReference type="AlphaFoldDB" id="A0A8J5HLE0"/>
<proteinExistence type="predicted"/>
<reference evidence="2 3" key="1">
    <citation type="submission" date="2020-08" db="EMBL/GenBank/DDBJ databases">
        <title>Plant Genome Project.</title>
        <authorList>
            <person name="Zhang R.-G."/>
        </authorList>
    </citation>
    <scope>NUCLEOTIDE SEQUENCE [LARGE SCALE GENOMIC DNA]</scope>
    <source>
        <tissue evidence="2">Rhizome</tissue>
    </source>
</reference>
<evidence type="ECO:0000313" key="2">
    <source>
        <dbReference type="EMBL" id="KAG6527684.1"/>
    </source>
</evidence>
<gene>
    <name evidence="2" type="ORF">ZIOFF_009810</name>
</gene>
<dbReference type="EMBL" id="JACMSC010000003">
    <property type="protein sequence ID" value="KAG6527684.1"/>
    <property type="molecule type" value="Genomic_DNA"/>
</dbReference>
<name>A0A8J5HLE0_ZINOF</name>